<evidence type="ECO:0000256" key="8">
    <source>
        <dbReference type="ARBA" id="ARBA00023163"/>
    </source>
</evidence>
<evidence type="ECO:0000256" key="6">
    <source>
        <dbReference type="ARBA" id="ARBA00022833"/>
    </source>
</evidence>
<evidence type="ECO:0000256" key="10">
    <source>
        <dbReference type="PROSITE-ProRule" id="PRU00042"/>
    </source>
</evidence>
<dbReference type="PANTHER" id="PTHR14003:SF22">
    <property type="entry name" value="FINGER DOMAIN PROTEIN, PUTATIVE (AFU_ORTHOLOGUE AFUA_4G11480)-RELATED"/>
    <property type="match status" value="1"/>
</dbReference>
<dbReference type="AlphaFoldDB" id="A0A238F6I6"/>
<organism evidence="13 14">
    <name type="scientific">Microbotryum intermedium</name>
    <dbReference type="NCBI Taxonomy" id="269621"/>
    <lineage>
        <taxon>Eukaryota</taxon>
        <taxon>Fungi</taxon>
        <taxon>Dikarya</taxon>
        <taxon>Basidiomycota</taxon>
        <taxon>Pucciniomycotina</taxon>
        <taxon>Microbotryomycetes</taxon>
        <taxon>Microbotryales</taxon>
        <taxon>Microbotryaceae</taxon>
        <taxon>Microbotryum</taxon>
    </lineage>
</organism>
<keyword evidence="7" id="KW-0238">DNA-binding</keyword>
<feature type="compositionally biased region" description="Low complexity" evidence="11">
    <location>
        <begin position="144"/>
        <end position="162"/>
    </location>
</feature>
<dbReference type="PROSITE" id="PS50157">
    <property type="entry name" value="ZINC_FINGER_C2H2_2"/>
    <property type="match status" value="4"/>
</dbReference>
<dbReference type="PROSITE" id="PS00028">
    <property type="entry name" value="ZINC_FINGER_C2H2_1"/>
    <property type="match status" value="4"/>
</dbReference>
<evidence type="ECO:0000256" key="9">
    <source>
        <dbReference type="ARBA" id="ARBA00023242"/>
    </source>
</evidence>
<feature type="compositionally biased region" description="Low complexity" evidence="11">
    <location>
        <begin position="566"/>
        <end position="583"/>
    </location>
</feature>
<dbReference type="SMART" id="SM00355">
    <property type="entry name" value="ZnF_C2H2"/>
    <property type="match status" value="4"/>
</dbReference>
<dbReference type="PANTHER" id="PTHR14003">
    <property type="entry name" value="TRANSCRIPTIONAL REPRESSOR PROTEIN YY"/>
    <property type="match status" value="1"/>
</dbReference>
<evidence type="ECO:0000313" key="14">
    <source>
        <dbReference type="Proteomes" id="UP000198372"/>
    </source>
</evidence>
<feature type="region of interest" description="Disordered" evidence="11">
    <location>
        <begin position="631"/>
        <end position="673"/>
    </location>
</feature>
<feature type="region of interest" description="Disordered" evidence="11">
    <location>
        <begin position="562"/>
        <end position="610"/>
    </location>
</feature>
<keyword evidence="4" id="KW-0677">Repeat</keyword>
<comment type="subcellular location">
    <subcellularLocation>
        <location evidence="1">Nucleus</location>
    </subcellularLocation>
</comment>
<evidence type="ECO:0000256" key="11">
    <source>
        <dbReference type="SAM" id="MobiDB-lite"/>
    </source>
</evidence>
<dbReference type="GO" id="GO:0000981">
    <property type="term" value="F:DNA-binding transcription factor activity, RNA polymerase II-specific"/>
    <property type="evidence" value="ECO:0007669"/>
    <property type="project" value="UniProtKB-ARBA"/>
</dbReference>
<feature type="compositionally biased region" description="Low complexity" evidence="11">
    <location>
        <begin position="10"/>
        <end position="28"/>
    </location>
</feature>
<dbReference type="GO" id="GO:0000978">
    <property type="term" value="F:RNA polymerase II cis-regulatory region sequence-specific DNA binding"/>
    <property type="evidence" value="ECO:0007669"/>
    <property type="project" value="TreeGrafter"/>
</dbReference>
<dbReference type="SUPFAM" id="SSF57667">
    <property type="entry name" value="beta-beta-alpha zinc fingers"/>
    <property type="match status" value="3"/>
</dbReference>
<keyword evidence="5 10" id="KW-0863">Zinc-finger</keyword>
<evidence type="ECO:0000256" key="4">
    <source>
        <dbReference type="ARBA" id="ARBA00022737"/>
    </source>
</evidence>
<feature type="domain" description="C2H2-type" evidence="12">
    <location>
        <begin position="345"/>
        <end position="370"/>
    </location>
</feature>
<proteinExistence type="inferred from homology"/>
<feature type="region of interest" description="Disordered" evidence="11">
    <location>
        <begin position="137"/>
        <end position="208"/>
    </location>
</feature>
<dbReference type="FunFam" id="3.30.160.60:FF:000125">
    <property type="entry name" value="Putative zinc finger protein 143"/>
    <property type="match status" value="2"/>
</dbReference>
<evidence type="ECO:0000256" key="5">
    <source>
        <dbReference type="ARBA" id="ARBA00022771"/>
    </source>
</evidence>
<comment type="similarity">
    <text evidence="2">Belongs to the krueppel C2H2-type zinc-finger protein family.</text>
</comment>
<dbReference type="FunFam" id="3.30.160.60:FF:000188">
    <property type="entry name" value="Zinc finger protein 787"/>
    <property type="match status" value="1"/>
</dbReference>
<evidence type="ECO:0000259" key="12">
    <source>
        <dbReference type="PROSITE" id="PS50157"/>
    </source>
</evidence>
<keyword evidence="9" id="KW-0539">Nucleus</keyword>
<sequence>MSRTECSNGSLSAAADAATTAELAPSASRGCESPYEEPASLCYHNNLTDVHKLERVEETAPTRRSSLHDDVPRDQISPPPAASIMMESCDDGGVASEREHEGAGANPSSHLSPNIQALESPMKAHSGSENMMVVEDAAKRRSSSRGAASSPAPSASSRGASPDGWRVPSPRLTSYATLTALAPKNPSEQSTLSGQGESQEDEERRGRELRSFQKFQVPNPPDLPQHPSHADWIAASDHSTTSSIKKEVNDKPYQCDDCGKAFARKSDLLRHSHIHSNLRQPLSPFVCSFPGCKKDFIQRSALTVHFRVHTGERPHVCAHPSCGKAFSDSSSLTRHRKTHTGAKPFQCDVPDCGKRFCRKITLTKHVRREHVPGGRLPHYPRGGSVRRKYRGVPYSRHQGIDDSAHHIRSAERLLGWASRPAAADDLLDPASGKLERGNGGVDVGQWAEKHQGGVRTKHLRGARTGAEDHGCSRESTLAFEQSPRQSQALPEYDDQSLSPYGPPSVGTPGRDPLSQQVQESAFSTSCAVKPVHPQLASLLAFYMESLGTYPQQGPASIDYESRAAMSHQSTSQTASSSSSFSSSCDTMDRTLQDRHDGHEHQLPWPQSSHNLQYHGGCDGLELSSFNTTLPLYPSPSLPQSPSAELSQGSTPTGAESFRETSDAGPTFRRYPTWPPSVKLKVHSQIERRSSTHFYGDNTSSQAPAWTNPTLGPDAEESRTKAIQSNVLGGSSPPFSFYRGLWTSERRSNGSTRRLSTIPLPEADSS</sequence>
<feature type="compositionally biased region" description="Polar residues" evidence="11">
    <location>
        <begin position="186"/>
        <end position="197"/>
    </location>
</feature>
<feature type="compositionally biased region" description="Basic and acidic residues" evidence="11">
    <location>
        <begin position="586"/>
        <end position="601"/>
    </location>
</feature>
<gene>
    <name evidence="13" type="ORF">BQ2448_2500</name>
</gene>
<dbReference type="GO" id="GO:0031519">
    <property type="term" value="C:PcG protein complex"/>
    <property type="evidence" value="ECO:0007669"/>
    <property type="project" value="TreeGrafter"/>
</dbReference>
<keyword evidence="6" id="KW-0862">Zinc</keyword>
<dbReference type="GO" id="GO:0008270">
    <property type="term" value="F:zinc ion binding"/>
    <property type="evidence" value="ECO:0007669"/>
    <property type="project" value="UniProtKB-KW"/>
</dbReference>
<feature type="region of interest" description="Disordered" evidence="11">
    <location>
        <begin position="427"/>
        <end position="518"/>
    </location>
</feature>
<feature type="domain" description="C2H2-type" evidence="12">
    <location>
        <begin position="315"/>
        <end position="344"/>
    </location>
</feature>
<feature type="compositionally biased region" description="Polar residues" evidence="11">
    <location>
        <begin position="696"/>
        <end position="709"/>
    </location>
</feature>
<dbReference type="Gene3D" id="3.30.160.60">
    <property type="entry name" value="Classic Zinc Finger"/>
    <property type="match status" value="4"/>
</dbReference>
<accession>A0A238F6I6</accession>
<feature type="compositionally biased region" description="Polar residues" evidence="11">
    <location>
        <begin position="473"/>
        <end position="488"/>
    </location>
</feature>
<feature type="region of interest" description="Disordered" evidence="11">
    <location>
        <begin position="1"/>
        <end position="38"/>
    </location>
</feature>
<protein>
    <submittedName>
        <fullName evidence="13">BQ2448_2500 protein</fullName>
    </submittedName>
</protein>
<feature type="region of interest" description="Disordered" evidence="11">
    <location>
        <begin position="56"/>
        <end position="114"/>
    </location>
</feature>
<keyword evidence="3" id="KW-0479">Metal-binding</keyword>
<dbReference type="InterPro" id="IPR013087">
    <property type="entry name" value="Znf_C2H2_type"/>
</dbReference>
<evidence type="ECO:0000256" key="2">
    <source>
        <dbReference type="ARBA" id="ARBA00006991"/>
    </source>
</evidence>
<keyword evidence="14" id="KW-1185">Reference proteome</keyword>
<evidence type="ECO:0000313" key="13">
    <source>
        <dbReference type="EMBL" id="SCV69480.1"/>
    </source>
</evidence>
<evidence type="ECO:0000256" key="7">
    <source>
        <dbReference type="ARBA" id="ARBA00023125"/>
    </source>
</evidence>
<dbReference type="InterPro" id="IPR036236">
    <property type="entry name" value="Znf_C2H2_sf"/>
</dbReference>
<reference evidence="14" key="1">
    <citation type="submission" date="2016-09" db="EMBL/GenBank/DDBJ databases">
        <authorList>
            <person name="Jeantristanb JTB J.-T."/>
            <person name="Ricardo R."/>
        </authorList>
    </citation>
    <scope>NUCLEOTIDE SEQUENCE [LARGE SCALE GENOMIC DNA]</scope>
</reference>
<dbReference type="GO" id="GO:0005667">
    <property type="term" value="C:transcription regulator complex"/>
    <property type="evidence" value="ECO:0007669"/>
    <property type="project" value="TreeGrafter"/>
</dbReference>
<dbReference type="Proteomes" id="UP000198372">
    <property type="component" value="Unassembled WGS sequence"/>
</dbReference>
<feature type="compositionally biased region" description="Basic and acidic residues" evidence="11">
    <location>
        <begin position="56"/>
        <end position="73"/>
    </location>
</feature>
<dbReference type="STRING" id="269621.A0A238F6I6"/>
<dbReference type="GO" id="GO:0000785">
    <property type="term" value="C:chromatin"/>
    <property type="evidence" value="ECO:0007669"/>
    <property type="project" value="TreeGrafter"/>
</dbReference>
<feature type="region of interest" description="Disordered" evidence="11">
    <location>
        <begin position="692"/>
        <end position="765"/>
    </location>
</feature>
<dbReference type="Pfam" id="PF00096">
    <property type="entry name" value="zf-C2H2"/>
    <property type="match status" value="4"/>
</dbReference>
<dbReference type="OrthoDB" id="654211at2759"/>
<feature type="domain" description="C2H2-type" evidence="12">
    <location>
        <begin position="253"/>
        <end position="280"/>
    </location>
</feature>
<name>A0A238F6I6_9BASI</name>
<dbReference type="EMBL" id="FMSP01000004">
    <property type="protein sequence ID" value="SCV69480.1"/>
    <property type="molecule type" value="Genomic_DNA"/>
</dbReference>
<evidence type="ECO:0000256" key="3">
    <source>
        <dbReference type="ARBA" id="ARBA00022723"/>
    </source>
</evidence>
<evidence type="ECO:0000256" key="1">
    <source>
        <dbReference type="ARBA" id="ARBA00004123"/>
    </source>
</evidence>
<keyword evidence="8" id="KW-0804">Transcription</keyword>
<feature type="domain" description="C2H2-type" evidence="12">
    <location>
        <begin position="285"/>
        <end position="314"/>
    </location>
</feature>